<dbReference type="InterPro" id="IPR008972">
    <property type="entry name" value="Cupredoxin"/>
</dbReference>
<keyword evidence="1" id="KW-0479">Metal-binding</keyword>
<evidence type="ECO:0000259" key="4">
    <source>
        <dbReference type="Pfam" id="PF07731"/>
    </source>
</evidence>
<dbReference type="PROSITE" id="PS00080">
    <property type="entry name" value="MULTICOPPER_OXIDASE2"/>
    <property type="match status" value="1"/>
</dbReference>
<dbReference type="InterPro" id="IPR011706">
    <property type="entry name" value="Cu-oxidase_C"/>
</dbReference>
<dbReference type="EMBL" id="WOTB01000034">
    <property type="protein sequence ID" value="NHN86427.1"/>
    <property type="molecule type" value="Genomic_DNA"/>
</dbReference>
<feature type="domain" description="Plastocyanin-like" evidence="5">
    <location>
        <begin position="153"/>
        <end position="224"/>
    </location>
</feature>
<dbReference type="InterPro" id="IPR002355">
    <property type="entry name" value="Cu_oxidase_Cu_BS"/>
</dbReference>
<evidence type="ECO:0000256" key="2">
    <source>
        <dbReference type="ARBA" id="ARBA00023002"/>
    </source>
</evidence>
<feature type="signal peptide" evidence="3">
    <location>
        <begin position="1"/>
        <end position="19"/>
    </location>
</feature>
<dbReference type="InterPro" id="IPR011707">
    <property type="entry name" value="Cu-oxidase-like_N"/>
</dbReference>
<evidence type="ECO:0000256" key="3">
    <source>
        <dbReference type="SAM" id="SignalP"/>
    </source>
</evidence>
<keyword evidence="7" id="KW-1185">Reference proteome</keyword>
<gene>
    <name evidence="6" type="ORF">GOB93_17560</name>
</gene>
<dbReference type="SUPFAM" id="SSF49503">
    <property type="entry name" value="Cupredoxins"/>
    <property type="match status" value="3"/>
</dbReference>
<dbReference type="Pfam" id="PF07731">
    <property type="entry name" value="Cu-oxidase_2"/>
    <property type="match status" value="1"/>
</dbReference>
<feature type="domain" description="Plastocyanin-like" evidence="4">
    <location>
        <begin position="582"/>
        <end position="716"/>
    </location>
</feature>
<feature type="chain" id="PRO_5046796197" evidence="3">
    <location>
        <begin position="20"/>
        <end position="717"/>
    </location>
</feature>
<dbReference type="Pfam" id="PF07732">
    <property type="entry name" value="Cu-oxidase_3"/>
    <property type="match status" value="1"/>
</dbReference>
<keyword evidence="3" id="KW-0732">Signal</keyword>
<protein>
    <submittedName>
        <fullName evidence="6">Multicopper oxidase domain-containing protein</fullName>
    </submittedName>
</protein>
<dbReference type="PANTHER" id="PTHR11709:SF518">
    <property type="entry name" value="MULTICOPPER OXIDASE"/>
    <property type="match status" value="1"/>
</dbReference>
<dbReference type="InterPro" id="IPR045087">
    <property type="entry name" value="Cu-oxidase_fam"/>
</dbReference>
<dbReference type="Gene3D" id="2.60.40.420">
    <property type="entry name" value="Cupredoxins - blue copper proteins"/>
    <property type="match status" value="3"/>
</dbReference>
<accession>A0ABX0JUC0</accession>
<reference evidence="6 7" key="1">
    <citation type="journal article" date="2020" name="Int. J. Syst. Evol. Microbiol.">
        <title>Novel acetic acid bacteria from cider fermentations: Acetobacter conturbans sp. nov. and Acetobacter fallax sp. nov.</title>
        <authorList>
            <person name="Sombolestani A.S."/>
            <person name="Cleenwerck I."/>
            <person name="Cnockaert M."/>
            <person name="Borremans W."/>
            <person name="Wieme A.D."/>
            <person name="De Vuyst L."/>
            <person name="Vandamme P."/>
        </authorList>
    </citation>
    <scope>NUCLEOTIDE SEQUENCE [LARGE SCALE GENOMIC DNA]</scope>
    <source>
        <strain evidence="6 7">LMG 30640</strain>
    </source>
</reference>
<evidence type="ECO:0000256" key="1">
    <source>
        <dbReference type="ARBA" id="ARBA00022723"/>
    </source>
</evidence>
<proteinExistence type="predicted"/>
<dbReference type="RefSeq" id="WP_173584774.1">
    <property type="nucleotide sequence ID" value="NZ_WOTB01000034.1"/>
</dbReference>
<comment type="caution">
    <text evidence="6">The sequence shown here is derived from an EMBL/GenBank/DDBJ whole genome shotgun (WGS) entry which is preliminary data.</text>
</comment>
<evidence type="ECO:0000313" key="7">
    <source>
        <dbReference type="Proteomes" id="UP000635278"/>
    </source>
</evidence>
<sequence length="717" mass="79118">MSSRSFFLCGFLASSVVLTALPATTYAQTTSRDDDIWRLTDSIHRFHEPAPPSWRHSRLEETPSSCGADAVRRIGSVVTADLQLAYAQNMIWNPDENRNDPVRLRSYNGCLAAPTIVVSPGDTLKINLTNNLPQEPADNCPKTINTPSCFNHQNLHLHGMHVSPQGHADNVMHTIAPQGDRWNYRYAIPAEHPAGTFWYHAHEHGATSIGVASGEEGVLIISGKRRYADRKLHNNIADIDTILHDGNGDPIPERIMLFEQIPYGCFTDSTYKTLIQNQDDGTWSCPKNAEGVVENFRSQFISSRTDAAGTSRDSWSLSHRYTLVNGETQPVLRTRTGVVERWRMIAGGVHDTLNVSIVRARPSRPDKSPRLPSWLPSSAHDMSCDGETVAQYEIAEDGLTRQNISRKDISYLYPGQRSDALVAFRRPGLYCVIDQGGDTLNTVIPLRSRPGGKSPALIAVVSVAPDSDHDTMQPDNDTIIRRLLLDGSKDLPLAVRARLAQFDLSAFAWFPPGGAPGSDLSQATVARHPTAFFGSLSMPLTAGATLPPGQPMPDTTINGMIGLIENDLVQVSGVSALPFSMDPTRSYHARLGDVDEWRIGAHTMGTGTTAGQHVFHIHVNPVEIMDIQDESTGQSIFTASGQCKMQYRLNMSGDANDASYSPEYCDQYHVFRDSLFVKPGFQTIVRTRYDDFPGDVMLHCHILDHEDQGMMTYVTVE</sequence>
<dbReference type="PANTHER" id="PTHR11709">
    <property type="entry name" value="MULTI-COPPER OXIDASE"/>
    <property type="match status" value="1"/>
</dbReference>
<dbReference type="CDD" id="cd13853">
    <property type="entry name" value="CuRO_1_Tth-MCO_like"/>
    <property type="match status" value="1"/>
</dbReference>
<dbReference type="Proteomes" id="UP000635278">
    <property type="component" value="Unassembled WGS sequence"/>
</dbReference>
<organism evidence="6 7">
    <name type="scientific">Acetobacter musti</name>
    <dbReference type="NCBI Taxonomy" id="864732"/>
    <lineage>
        <taxon>Bacteria</taxon>
        <taxon>Pseudomonadati</taxon>
        <taxon>Pseudomonadota</taxon>
        <taxon>Alphaproteobacteria</taxon>
        <taxon>Acetobacterales</taxon>
        <taxon>Acetobacteraceae</taxon>
        <taxon>Acetobacter</taxon>
    </lineage>
</organism>
<keyword evidence="2" id="KW-0560">Oxidoreductase</keyword>
<name>A0ABX0JUC0_9PROT</name>
<evidence type="ECO:0000313" key="6">
    <source>
        <dbReference type="EMBL" id="NHN86427.1"/>
    </source>
</evidence>
<evidence type="ECO:0000259" key="5">
    <source>
        <dbReference type="Pfam" id="PF07732"/>
    </source>
</evidence>